<dbReference type="Proteomes" id="UP000281708">
    <property type="component" value="Unassembled WGS sequence"/>
</dbReference>
<dbReference type="InterPro" id="IPR038619">
    <property type="entry name" value="MraZ_sf"/>
</dbReference>
<evidence type="ECO:0000256" key="6">
    <source>
        <dbReference type="ARBA" id="ARBA00023163"/>
    </source>
</evidence>
<evidence type="ECO:0000256" key="7">
    <source>
        <dbReference type="HAMAP-Rule" id="MF_01008"/>
    </source>
</evidence>
<dbReference type="RefSeq" id="WP_121806058.1">
    <property type="nucleotide sequence ID" value="NZ_RDBE01000007.1"/>
</dbReference>
<protein>
    <recommendedName>
        <fullName evidence="1 7">Transcriptional regulator MraZ</fullName>
    </recommendedName>
</protein>
<dbReference type="OrthoDB" id="9807753at2"/>
<dbReference type="PANTHER" id="PTHR34701">
    <property type="entry name" value="TRANSCRIPTIONAL REGULATOR MRAZ"/>
    <property type="match status" value="1"/>
</dbReference>
<feature type="domain" description="SpoVT-AbrB" evidence="8">
    <location>
        <begin position="77"/>
        <end position="121"/>
    </location>
</feature>
<dbReference type="SUPFAM" id="SSF89447">
    <property type="entry name" value="AbrB/MazE/MraZ-like"/>
    <property type="match status" value="1"/>
</dbReference>
<evidence type="ECO:0000313" key="10">
    <source>
        <dbReference type="Proteomes" id="UP000281708"/>
    </source>
</evidence>
<dbReference type="InterPro" id="IPR037914">
    <property type="entry name" value="SpoVT-AbrB_sf"/>
</dbReference>
<dbReference type="NCBIfam" id="TIGR00242">
    <property type="entry name" value="division/cell wall cluster transcriptional repressor MraZ"/>
    <property type="match status" value="1"/>
</dbReference>
<dbReference type="GO" id="GO:2000143">
    <property type="term" value="P:negative regulation of DNA-templated transcription initiation"/>
    <property type="evidence" value="ECO:0007669"/>
    <property type="project" value="TreeGrafter"/>
</dbReference>
<dbReference type="HAMAP" id="MF_01008">
    <property type="entry name" value="MraZ"/>
    <property type="match status" value="1"/>
</dbReference>
<keyword evidence="4 7" id="KW-0805">Transcription regulation</keyword>
<evidence type="ECO:0000256" key="5">
    <source>
        <dbReference type="ARBA" id="ARBA00023125"/>
    </source>
</evidence>
<dbReference type="PANTHER" id="PTHR34701:SF1">
    <property type="entry name" value="TRANSCRIPTIONAL REGULATOR MRAZ"/>
    <property type="match status" value="1"/>
</dbReference>
<comment type="caution">
    <text evidence="9">The sequence shown here is derived from an EMBL/GenBank/DDBJ whole genome shotgun (WGS) entry which is preliminary data.</text>
</comment>
<reference evidence="9 10" key="1">
    <citation type="submission" date="2018-10" db="EMBL/GenBank/DDBJ databases">
        <title>Marmoricola sp. 4Q3S-7 whole genome shotgun sequence.</title>
        <authorList>
            <person name="Li F."/>
        </authorList>
    </citation>
    <scope>NUCLEOTIDE SEQUENCE [LARGE SCALE GENOMIC DNA]</scope>
    <source>
        <strain evidence="9 10">4Q3S-7</strain>
    </source>
</reference>
<dbReference type="InterPro" id="IPR003444">
    <property type="entry name" value="MraZ"/>
</dbReference>
<dbReference type="InterPro" id="IPR035642">
    <property type="entry name" value="MraZ_N"/>
</dbReference>
<comment type="subcellular location">
    <subcellularLocation>
        <location evidence="7">Cytoplasm</location>
        <location evidence="7">Nucleoid</location>
    </subcellularLocation>
</comment>
<dbReference type="GO" id="GO:0000976">
    <property type="term" value="F:transcription cis-regulatory region binding"/>
    <property type="evidence" value="ECO:0007669"/>
    <property type="project" value="TreeGrafter"/>
</dbReference>
<dbReference type="AlphaFoldDB" id="A0A3L8P1C7"/>
<keyword evidence="10" id="KW-1185">Reference proteome</keyword>
<dbReference type="EMBL" id="RDBE01000007">
    <property type="protein sequence ID" value="RLV48954.1"/>
    <property type="molecule type" value="Genomic_DNA"/>
</dbReference>
<organism evidence="9 10">
    <name type="scientific">Nocardioides mangrovicus</name>
    <dbReference type="NCBI Taxonomy" id="2478913"/>
    <lineage>
        <taxon>Bacteria</taxon>
        <taxon>Bacillati</taxon>
        <taxon>Actinomycetota</taxon>
        <taxon>Actinomycetes</taxon>
        <taxon>Propionibacteriales</taxon>
        <taxon>Nocardioidaceae</taxon>
        <taxon>Nocardioides</taxon>
    </lineage>
</organism>
<comment type="subunit">
    <text evidence="7">Forms oligomers.</text>
</comment>
<dbReference type="GO" id="GO:0005737">
    <property type="term" value="C:cytoplasm"/>
    <property type="evidence" value="ECO:0007669"/>
    <property type="project" value="UniProtKB-UniRule"/>
</dbReference>
<dbReference type="Pfam" id="PF02381">
    <property type="entry name" value="MraZ"/>
    <property type="match status" value="2"/>
</dbReference>
<dbReference type="InterPro" id="IPR020603">
    <property type="entry name" value="MraZ_dom"/>
</dbReference>
<evidence type="ECO:0000256" key="2">
    <source>
        <dbReference type="ARBA" id="ARBA00022490"/>
    </source>
</evidence>
<comment type="similarity">
    <text evidence="7">Belongs to the MraZ family.</text>
</comment>
<name>A0A3L8P1C7_9ACTN</name>
<dbReference type="InterPro" id="IPR007159">
    <property type="entry name" value="SpoVT-AbrB_dom"/>
</dbReference>
<proteinExistence type="inferred from homology"/>
<accession>A0A3L8P1C7</accession>
<evidence type="ECO:0000256" key="1">
    <source>
        <dbReference type="ARBA" id="ARBA00013860"/>
    </source>
</evidence>
<dbReference type="CDD" id="cd16321">
    <property type="entry name" value="MraZ_C"/>
    <property type="match status" value="1"/>
</dbReference>
<dbReference type="GO" id="GO:0003700">
    <property type="term" value="F:DNA-binding transcription factor activity"/>
    <property type="evidence" value="ECO:0007669"/>
    <property type="project" value="UniProtKB-UniRule"/>
</dbReference>
<dbReference type="GO" id="GO:0009295">
    <property type="term" value="C:nucleoid"/>
    <property type="evidence" value="ECO:0007669"/>
    <property type="project" value="UniProtKB-SubCell"/>
</dbReference>
<gene>
    <name evidence="7 9" type="primary">mraZ</name>
    <name evidence="9" type="ORF">D9V37_10200</name>
</gene>
<dbReference type="InterPro" id="IPR035644">
    <property type="entry name" value="MraZ_C"/>
</dbReference>
<evidence type="ECO:0000256" key="4">
    <source>
        <dbReference type="ARBA" id="ARBA00023015"/>
    </source>
</evidence>
<dbReference type="CDD" id="cd16320">
    <property type="entry name" value="MraZ_N"/>
    <property type="match status" value="1"/>
</dbReference>
<evidence type="ECO:0000259" key="8">
    <source>
        <dbReference type="PROSITE" id="PS51740"/>
    </source>
</evidence>
<keyword evidence="6 7" id="KW-0804">Transcription</keyword>
<dbReference type="PROSITE" id="PS51740">
    <property type="entry name" value="SPOVT_ABRB"/>
    <property type="match status" value="2"/>
</dbReference>
<feature type="domain" description="SpoVT-AbrB" evidence="8">
    <location>
        <begin position="6"/>
        <end position="48"/>
    </location>
</feature>
<evidence type="ECO:0000256" key="3">
    <source>
        <dbReference type="ARBA" id="ARBA00022737"/>
    </source>
</evidence>
<keyword evidence="3" id="KW-0677">Repeat</keyword>
<keyword evidence="2 7" id="KW-0963">Cytoplasm</keyword>
<evidence type="ECO:0000313" key="9">
    <source>
        <dbReference type="EMBL" id="RLV48954.1"/>
    </source>
</evidence>
<sequence>MFFTGRFTPRLDDKGRLTLPAKFRDALTEDVVVAPGQEHCLQVWSESGFEASIADLSRKSQTDKTTRQYTRYLFSHSSSESLDRQGRIPLNADLRRYAGIAEREVVVVGVMDHVEIWEPQTWERQQAGVEDSFANLDGAFGFVDD</sequence>
<keyword evidence="5 7" id="KW-0238">DNA-binding</keyword>
<dbReference type="Gene3D" id="3.40.1550.20">
    <property type="entry name" value="Transcriptional regulator MraZ domain"/>
    <property type="match status" value="1"/>
</dbReference>